<dbReference type="RefSeq" id="WP_045625516.1">
    <property type="nucleotide sequence ID" value="NZ_BAYM01000064.1"/>
</dbReference>
<evidence type="ECO:0000259" key="10">
    <source>
        <dbReference type="SMART" id="SM00382"/>
    </source>
</evidence>
<dbReference type="SMART" id="SM00382">
    <property type="entry name" value="AAA"/>
    <property type="match status" value="1"/>
</dbReference>
<evidence type="ECO:0000256" key="4">
    <source>
        <dbReference type="ARBA" id="ARBA00022496"/>
    </source>
</evidence>
<evidence type="ECO:0000313" key="12">
    <source>
        <dbReference type="Proteomes" id="UP000032552"/>
    </source>
</evidence>
<dbReference type="PANTHER" id="PTHR42771:SF2">
    <property type="entry name" value="IRON(3+)-HYDROXAMATE IMPORT ATP-BINDING PROTEIN FHUC"/>
    <property type="match status" value="1"/>
</dbReference>
<accession>A0A0C9NWJ6</accession>
<evidence type="ECO:0000256" key="1">
    <source>
        <dbReference type="ARBA" id="ARBA00004202"/>
    </source>
</evidence>
<evidence type="ECO:0000256" key="2">
    <source>
        <dbReference type="ARBA" id="ARBA00022448"/>
    </source>
</evidence>
<dbReference type="InterPro" id="IPR003439">
    <property type="entry name" value="ABC_transporter-like_ATP-bd"/>
</dbReference>
<dbReference type="GO" id="GO:0006826">
    <property type="term" value="P:iron ion transport"/>
    <property type="evidence" value="ECO:0007669"/>
    <property type="project" value="UniProtKB-KW"/>
</dbReference>
<organism evidence="11 12">
    <name type="scientific">Lacticaseibacillus paracasei NRIC 0644</name>
    <dbReference type="NCBI Taxonomy" id="1435038"/>
    <lineage>
        <taxon>Bacteria</taxon>
        <taxon>Bacillati</taxon>
        <taxon>Bacillota</taxon>
        <taxon>Bacilli</taxon>
        <taxon>Lactobacillales</taxon>
        <taxon>Lactobacillaceae</taxon>
        <taxon>Lacticaseibacillus</taxon>
    </lineage>
</organism>
<dbReference type="SUPFAM" id="SSF52540">
    <property type="entry name" value="P-loop containing nucleoside triphosphate hydrolases"/>
    <property type="match status" value="1"/>
</dbReference>
<keyword evidence="7" id="KW-0408">Iron</keyword>
<keyword evidence="6" id="KW-0067">ATP-binding</keyword>
<dbReference type="InterPro" id="IPR051535">
    <property type="entry name" value="Siderophore_ABC-ATPase"/>
</dbReference>
<dbReference type="GO" id="GO:0016887">
    <property type="term" value="F:ATP hydrolysis activity"/>
    <property type="evidence" value="ECO:0007669"/>
    <property type="project" value="InterPro"/>
</dbReference>
<dbReference type="EMBL" id="BAYM01000064">
    <property type="protein sequence ID" value="GAN36320.1"/>
    <property type="molecule type" value="Genomic_DNA"/>
</dbReference>
<comment type="caution">
    <text evidence="11">The sequence shown here is derived from an EMBL/GenBank/DDBJ whole genome shotgun (WGS) entry which is preliminary data.</text>
</comment>
<evidence type="ECO:0000256" key="6">
    <source>
        <dbReference type="ARBA" id="ARBA00022840"/>
    </source>
</evidence>
<keyword evidence="8" id="KW-0406">Ion transport</keyword>
<dbReference type="Proteomes" id="UP000032552">
    <property type="component" value="Unassembled WGS sequence"/>
</dbReference>
<reference evidence="12" key="1">
    <citation type="submission" date="2014-05" db="EMBL/GenBank/DDBJ databases">
        <title>Whole genome sequencing of Lactobacillus casei NRIC0644.</title>
        <authorList>
            <person name="Atarashi H."/>
            <person name="Yoshida Y."/>
            <person name="Fujimura S."/>
            <person name="Tanaka N."/>
            <person name="Shiwa Y."/>
            <person name="Yoshikawa H."/>
            <person name="Okada S."/>
            <person name="Nakagawa J."/>
        </authorList>
    </citation>
    <scope>NUCLEOTIDE SEQUENCE [LARGE SCALE GENOMIC DNA]</scope>
    <source>
        <strain evidence="12">NRIC0644</strain>
    </source>
</reference>
<comment type="subcellular location">
    <subcellularLocation>
        <location evidence="1">Cell membrane</location>
        <topology evidence="1">Peripheral membrane protein</topology>
    </subcellularLocation>
</comment>
<dbReference type="AlphaFoldDB" id="A0A0C9NWJ6"/>
<evidence type="ECO:0000256" key="9">
    <source>
        <dbReference type="ARBA" id="ARBA00023136"/>
    </source>
</evidence>
<dbReference type="GO" id="GO:0005524">
    <property type="term" value="F:ATP binding"/>
    <property type="evidence" value="ECO:0007669"/>
    <property type="project" value="UniProtKB-KW"/>
</dbReference>
<proteinExistence type="predicted"/>
<keyword evidence="9" id="KW-0472">Membrane</keyword>
<dbReference type="InterPro" id="IPR003593">
    <property type="entry name" value="AAA+_ATPase"/>
</dbReference>
<dbReference type="PANTHER" id="PTHR42771">
    <property type="entry name" value="IRON(3+)-HYDROXAMATE IMPORT ATP-BINDING PROTEIN FHUC"/>
    <property type="match status" value="1"/>
</dbReference>
<dbReference type="CDD" id="cd00267">
    <property type="entry name" value="ABC_ATPase"/>
    <property type="match status" value="1"/>
</dbReference>
<keyword evidence="3" id="KW-1003">Cell membrane</keyword>
<feature type="domain" description="AAA+ ATPase" evidence="10">
    <location>
        <begin position="33"/>
        <end position="226"/>
    </location>
</feature>
<keyword evidence="2" id="KW-0813">Transport</keyword>
<name>A0A0C9NWJ6_LACPA</name>
<dbReference type="InterPro" id="IPR027417">
    <property type="entry name" value="P-loop_NTPase"/>
</dbReference>
<evidence type="ECO:0000313" key="11">
    <source>
        <dbReference type="EMBL" id="GAN36320.1"/>
    </source>
</evidence>
<evidence type="ECO:0000256" key="3">
    <source>
        <dbReference type="ARBA" id="ARBA00022475"/>
    </source>
</evidence>
<evidence type="ECO:0000256" key="8">
    <source>
        <dbReference type="ARBA" id="ARBA00023065"/>
    </source>
</evidence>
<keyword evidence="5" id="KW-0547">Nucleotide-binding</keyword>
<evidence type="ECO:0000256" key="7">
    <source>
        <dbReference type="ARBA" id="ARBA00023004"/>
    </source>
</evidence>
<keyword evidence="4" id="KW-0410">Iron transport</keyword>
<gene>
    <name evidence="11" type="ORF">LC0644_0909</name>
</gene>
<dbReference type="GO" id="GO:0005886">
    <property type="term" value="C:plasma membrane"/>
    <property type="evidence" value="ECO:0007669"/>
    <property type="project" value="UniProtKB-SubCell"/>
</dbReference>
<dbReference type="Pfam" id="PF00005">
    <property type="entry name" value="ABC_tran"/>
    <property type="match status" value="1"/>
</dbReference>
<sequence length="258" mass="29277">MLLNRIQYTPPKSKTAYPFNLPWQASFRDLTLSQPVTILTGDNGSGKSTLLNAIAANYNAILMSGASLDEDPEYQNSRALARCLKLTWQYRTKAGFFFRADDFISFIRATRGRIKYAQTQLEQLAPDSLERLPYLNTLSAIHHLYQVDLDKLSHGQAFLALFRARLRPNALYLLDEPESPLTPENQLSLLALLHDAVENGSQFIISTHSPILMAYPNAQLLALGDTLAPTQYNQIEHVAFLRHFLDDPQRFIYHLLND</sequence>
<protein>
    <submittedName>
        <fullName evidence="11">ATPase</fullName>
    </submittedName>
</protein>
<evidence type="ECO:0000256" key="5">
    <source>
        <dbReference type="ARBA" id="ARBA00022741"/>
    </source>
</evidence>
<dbReference type="Gene3D" id="3.40.50.300">
    <property type="entry name" value="P-loop containing nucleotide triphosphate hydrolases"/>
    <property type="match status" value="2"/>
</dbReference>